<dbReference type="RefSeq" id="WP_131279693.1">
    <property type="nucleotide sequence ID" value="NZ_CP031395.1"/>
</dbReference>
<reference evidence="2 3" key="1">
    <citation type="submission" date="2018-07" db="EMBL/GenBank/DDBJ databases">
        <title>Exploring interactions and the metabolic potential of the ultra-small soil bacteria Hylemonella gracilis.</title>
        <authorList>
            <person name="Tyc O."/>
            <person name="Kulkarni P."/>
            <person name="Gawehns F."/>
            <person name="Hundscheid M."/>
            <person name="Zweers H."/>
            <person name="Garbeva P."/>
        </authorList>
    </citation>
    <scope>NUCLEOTIDE SEQUENCE [LARGE SCALE GENOMIC DNA]</scope>
    <source>
        <strain evidence="2 3">NS1</strain>
    </source>
</reference>
<name>A0A4V1A270_9BURK</name>
<dbReference type="EMBL" id="CP031395">
    <property type="protein sequence ID" value="QBK05019.1"/>
    <property type="molecule type" value="Genomic_DNA"/>
</dbReference>
<evidence type="ECO:0000313" key="3">
    <source>
        <dbReference type="Proteomes" id="UP000292939"/>
    </source>
</evidence>
<evidence type="ECO:0000256" key="1">
    <source>
        <dbReference type="SAM" id="SignalP"/>
    </source>
</evidence>
<evidence type="ECO:0008006" key="4">
    <source>
        <dbReference type="Google" id="ProtNLM"/>
    </source>
</evidence>
<dbReference type="KEGG" id="hgr:DW355_09775"/>
<proteinExistence type="predicted"/>
<protein>
    <recommendedName>
        <fullName evidence="4">Lipoprotein</fullName>
    </recommendedName>
</protein>
<organism evidence="2 3">
    <name type="scientific">Hylemonella gracilis</name>
    <dbReference type="NCBI Taxonomy" id="80880"/>
    <lineage>
        <taxon>Bacteria</taxon>
        <taxon>Pseudomonadati</taxon>
        <taxon>Pseudomonadota</taxon>
        <taxon>Betaproteobacteria</taxon>
        <taxon>Burkholderiales</taxon>
        <taxon>Comamonadaceae</taxon>
        <taxon>Hylemonella</taxon>
    </lineage>
</organism>
<dbReference type="AlphaFoldDB" id="A0A4V1A270"/>
<feature type="chain" id="PRO_5020226313" description="Lipoprotein" evidence="1">
    <location>
        <begin position="20"/>
        <end position="218"/>
    </location>
</feature>
<feature type="signal peptide" evidence="1">
    <location>
        <begin position="1"/>
        <end position="19"/>
    </location>
</feature>
<evidence type="ECO:0000313" key="2">
    <source>
        <dbReference type="EMBL" id="QBK05019.1"/>
    </source>
</evidence>
<dbReference type="PROSITE" id="PS51257">
    <property type="entry name" value="PROKAR_LIPOPROTEIN"/>
    <property type="match status" value="1"/>
</dbReference>
<sequence>MAKLLHIVFASVFVVMSSASCVQKTSDIKVVVEEIDEARNPVPSYSDLLTFRVVVIEGAIWGPPGKEENLLEQVEVGSVVSLDMGRLLQIGSRYASTVTADASNADLVVAPRDMRFARLGTFPAKPLTNQSIGSGSFLDKQSRDFLALLYVDRPGLISGTLRAGNVEGKVHVSIDKAGLHWIKMKEVTPLRYELDNANPSELVFGIQPYPVPSLGPSE</sequence>
<accession>A0A4V1A270</accession>
<keyword evidence="1" id="KW-0732">Signal</keyword>
<gene>
    <name evidence="2" type="ORF">DW355_09775</name>
</gene>
<dbReference type="Proteomes" id="UP000292939">
    <property type="component" value="Chromosome"/>
</dbReference>